<feature type="binding site" evidence="7">
    <location>
        <position position="92"/>
    </location>
    <ligand>
        <name>S-adenosyl-L-methionine</name>
        <dbReference type="ChEBI" id="CHEBI:59789"/>
    </ligand>
</feature>
<keyword evidence="6 7" id="KW-0819">tRNA processing</keyword>
<dbReference type="PROSITE" id="PS51625">
    <property type="entry name" value="SAM_MT_TRMB"/>
    <property type="match status" value="1"/>
</dbReference>
<dbReference type="InterPro" id="IPR029063">
    <property type="entry name" value="SAM-dependent_MTases_sf"/>
</dbReference>
<dbReference type="Gene3D" id="3.40.50.150">
    <property type="entry name" value="Vaccinia Virus protein VP39"/>
    <property type="match status" value="1"/>
</dbReference>
<evidence type="ECO:0000256" key="7">
    <source>
        <dbReference type="HAMAP-Rule" id="MF_01057"/>
    </source>
</evidence>
<feature type="binding site" evidence="7">
    <location>
        <position position="67"/>
    </location>
    <ligand>
        <name>S-adenosyl-L-methionine</name>
        <dbReference type="ChEBI" id="CHEBI:59789"/>
    </ligand>
</feature>
<comment type="pathway">
    <text evidence="7">tRNA modification; N(7)-methylguanine-tRNA biosynthesis.</text>
</comment>
<evidence type="ECO:0000256" key="2">
    <source>
        <dbReference type="ARBA" id="ARBA00003015"/>
    </source>
</evidence>
<name>A0A6B0Y0W8_9RHOB</name>
<dbReference type="GO" id="GO:0008176">
    <property type="term" value="F:tRNA (guanine(46)-N7)-methyltransferase activity"/>
    <property type="evidence" value="ECO:0007669"/>
    <property type="project" value="UniProtKB-UniRule"/>
</dbReference>
<keyword evidence="5 7" id="KW-0949">S-adenosyl-L-methionine</keyword>
<dbReference type="Pfam" id="PF02390">
    <property type="entry name" value="Methyltransf_4"/>
    <property type="match status" value="1"/>
</dbReference>
<comment type="catalytic activity">
    <reaction evidence="1 7">
        <text>guanosine(46) in tRNA + S-adenosyl-L-methionine = N(7)-methylguanosine(46) in tRNA + S-adenosyl-L-homocysteine</text>
        <dbReference type="Rhea" id="RHEA:42708"/>
        <dbReference type="Rhea" id="RHEA-COMP:10188"/>
        <dbReference type="Rhea" id="RHEA-COMP:10189"/>
        <dbReference type="ChEBI" id="CHEBI:57856"/>
        <dbReference type="ChEBI" id="CHEBI:59789"/>
        <dbReference type="ChEBI" id="CHEBI:74269"/>
        <dbReference type="ChEBI" id="CHEBI:74480"/>
        <dbReference type="EC" id="2.1.1.33"/>
    </reaction>
</comment>
<dbReference type="SUPFAM" id="SSF53335">
    <property type="entry name" value="S-adenosyl-L-methionine-dependent methyltransferases"/>
    <property type="match status" value="1"/>
</dbReference>
<dbReference type="PANTHER" id="PTHR23417:SF14">
    <property type="entry name" value="PENTACOTRIPEPTIDE-REPEAT REGION OF PRORP DOMAIN-CONTAINING PROTEIN"/>
    <property type="match status" value="1"/>
</dbReference>
<evidence type="ECO:0000256" key="5">
    <source>
        <dbReference type="ARBA" id="ARBA00022691"/>
    </source>
</evidence>
<evidence type="ECO:0000256" key="1">
    <source>
        <dbReference type="ARBA" id="ARBA00000142"/>
    </source>
</evidence>
<comment type="function">
    <text evidence="2 7">Catalyzes the formation of N(7)-methylguanine at position 46 (m7G46) in tRNA.</text>
</comment>
<keyword evidence="3 7" id="KW-0489">Methyltransferase</keyword>
<dbReference type="InterPro" id="IPR055361">
    <property type="entry name" value="tRNA_methyltr_TrmB_bact"/>
</dbReference>
<evidence type="ECO:0000256" key="4">
    <source>
        <dbReference type="ARBA" id="ARBA00022679"/>
    </source>
</evidence>
<comment type="caution">
    <text evidence="8">The sequence shown here is derived from an EMBL/GenBank/DDBJ whole genome shotgun (WGS) entry which is preliminary data.</text>
</comment>
<sequence length="237" mass="27202">MARKPPSDTPWRNLYGRARGRGLRTSQKRYLDDLAQVGLTGVKRDENPARKKLDLEATFGDRPVWLEVGFGGGEHLVHQAVRNPGVGFVAAEPYIDGVAKLLGRIRSTGVRNIRIYPGDARDLMDVLPEQSVEVAFLLYPDPWPKRKHHRRRFVTPEHLGPLFAILAPGARFRISTDIPDYVRQAMEEVPKAGFAWQAERPDDWRKPWKDWLPTRYEQKAVREGRTPTYLTFRKPDA</sequence>
<dbReference type="EC" id="2.1.1.33" evidence="7"/>
<evidence type="ECO:0000313" key="8">
    <source>
        <dbReference type="EMBL" id="MXY34368.1"/>
    </source>
</evidence>
<reference evidence="8" key="1">
    <citation type="submission" date="2019-09" db="EMBL/GenBank/DDBJ databases">
        <title>Characterisation of the sponge microbiome using genome-centric metagenomics.</title>
        <authorList>
            <person name="Engelberts J.P."/>
            <person name="Robbins S.J."/>
            <person name="De Goeij J.M."/>
            <person name="Aranda M."/>
            <person name="Bell S.C."/>
            <person name="Webster N.S."/>
        </authorList>
    </citation>
    <scope>NUCLEOTIDE SEQUENCE</scope>
    <source>
        <strain evidence="8">SB0664_bin_43</strain>
    </source>
</reference>
<evidence type="ECO:0000256" key="6">
    <source>
        <dbReference type="ARBA" id="ARBA00022694"/>
    </source>
</evidence>
<comment type="caution">
    <text evidence="7">Lacks conserved residue(s) required for the propagation of feature annotation.</text>
</comment>
<dbReference type="HAMAP" id="MF_01057">
    <property type="entry name" value="tRNA_methyltr_TrmB"/>
    <property type="match status" value="1"/>
</dbReference>
<dbReference type="UniPathway" id="UPA00989"/>
<keyword evidence="4 7" id="KW-0808">Transferase</keyword>
<proteinExistence type="inferred from homology"/>
<gene>
    <name evidence="7 8" type="primary">trmB</name>
    <name evidence="8" type="ORF">F4Y60_09840</name>
</gene>
<accession>A0A6B0Y0W8</accession>
<dbReference type="EMBL" id="VXRY01000391">
    <property type="protein sequence ID" value="MXY34368.1"/>
    <property type="molecule type" value="Genomic_DNA"/>
</dbReference>
<organism evidence="8">
    <name type="scientific">Boseongicola sp. SB0664_bin_43</name>
    <dbReference type="NCBI Taxonomy" id="2604844"/>
    <lineage>
        <taxon>Bacteria</taxon>
        <taxon>Pseudomonadati</taxon>
        <taxon>Pseudomonadota</taxon>
        <taxon>Alphaproteobacteria</taxon>
        <taxon>Rhodobacterales</taxon>
        <taxon>Paracoccaceae</taxon>
        <taxon>Boseongicola</taxon>
    </lineage>
</organism>
<feature type="binding site" evidence="7">
    <location>
        <position position="119"/>
    </location>
    <ligand>
        <name>S-adenosyl-L-methionine</name>
        <dbReference type="ChEBI" id="CHEBI:59789"/>
    </ligand>
</feature>
<feature type="binding site" evidence="7">
    <location>
        <position position="141"/>
    </location>
    <ligand>
        <name>S-adenosyl-L-methionine</name>
        <dbReference type="ChEBI" id="CHEBI:59789"/>
    </ligand>
</feature>
<comment type="similarity">
    <text evidence="7">Belongs to the class I-like SAM-binding methyltransferase superfamily. TrmB family.</text>
</comment>
<dbReference type="GO" id="GO:0043527">
    <property type="term" value="C:tRNA methyltransferase complex"/>
    <property type="evidence" value="ECO:0007669"/>
    <property type="project" value="TreeGrafter"/>
</dbReference>
<evidence type="ECO:0000256" key="3">
    <source>
        <dbReference type="ARBA" id="ARBA00022603"/>
    </source>
</evidence>
<feature type="binding site" evidence="7">
    <location>
        <begin position="214"/>
        <end position="217"/>
    </location>
    <ligand>
        <name>substrate</name>
    </ligand>
</feature>
<dbReference type="AlphaFoldDB" id="A0A6B0Y0W8"/>
<feature type="binding site" evidence="7">
    <location>
        <position position="145"/>
    </location>
    <ligand>
        <name>substrate</name>
    </ligand>
</feature>
<dbReference type="PANTHER" id="PTHR23417">
    <property type="entry name" value="3-DEOXY-D-MANNO-OCTULOSONIC-ACID TRANSFERASE/TRNA GUANINE-N 7 - -METHYLTRANSFERASE"/>
    <property type="match status" value="1"/>
</dbReference>
<protein>
    <recommendedName>
        <fullName evidence="7">tRNA (guanine-N(7)-)-methyltransferase</fullName>
        <ecNumber evidence="7">2.1.1.33</ecNumber>
    </recommendedName>
    <alternativeName>
        <fullName evidence="7">tRNA (guanine(46)-N(7))-methyltransferase</fullName>
    </alternativeName>
    <alternativeName>
        <fullName evidence="7">tRNA(m7G46)-methyltransferase</fullName>
    </alternativeName>
</protein>
<dbReference type="InterPro" id="IPR003358">
    <property type="entry name" value="tRNA_(Gua-N-7)_MeTrfase_Trmb"/>
</dbReference>
<feature type="binding site" evidence="7">
    <location>
        <position position="177"/>
    </location>
    <ligand>
        <name>substrate</name>
    </ligand>
</feature>